<dbReference type="Gene3D" id="1.20.1690.10">
    <property type="entry name" value="V-type ATP synthase subunit C domain"/>
    <property type="match status" value="2"/>
</dbReference>
<sequence>MPSDYGYINARIRGQHSHLLKPVAYEELLALPGYQPLEKWMESSPYSKQWQLAKARYHGIEALEWSLEKNFCQATELLLKIAEGQPRDLITIILRRWDLSNLIAVARGIHGSWSSVEILKSILPAGGISEVKLQELANQPDMAGLTDTLYTWGDDFHQPFKHALEEYQKEKGLAPVELELYKYYYSWVFKKLPLWGDDSASLKVLFQREIDILNAKALKRLKEKKDLAAESIPKYYIPGGTLLTKEWFIKYFDRKEGPKVLSSLKGTRYYEYLFRPGRDLKSEEKLEQEHFRELSRRYQGNPLGIDLALGFLWQKYYEVINLRLLARGKFYGITGDQIRDQLLLW</sequence>
<organism evidence="7 8">
    <name type="scientific">candidate division TA06 bacterium</name>
    <dbReference type="NCBI Taxonomy" id="2250710"/>
    <lineage>
        <taxon>Bacteria</taxon>
        <taxon>Bacteria division TA06</taxon>
    </lineage>
</organism>
<name>A0A933IBR2_UNCT6</name>
<gene>
    <name evidence="6" type="primary">atpC</name>
    <name evidence="7" type="ORF">HY768_09940</name>
</gene>
<proteinExistence type="inferred from homology"/>
<evidence type="ECO:0000256" key="1">
    <source>
        <dbReference type="ARBA" id="ARBA00006709"/>
    </source>
</evidence>
<comment type="function">
    <text evidence="6">Produces ATP from ADP in the presence of a proton gradient across the membrane.</text>
</comment>
<dbReference type="GO" id="GO:0042777">
    <property type="term" value="P:proton motive force-driven plasma membrane ATP synthesis"/>
    <property type="evidence" value="ECO:0007669"/>
    <property type="project" value="UniProtKB-UniRule"/>
</dbReference>
<evidence type="ECO:0000256" key="4">
    <source>
        <dbReference type="ARBA" id="ARBA00023065"/>
    </source>
</evidence>
<dbReference type="Proteomes" id="UP000736328">
    <property type="component" value="Unassembled WGS sequence"/>
</dbReference>
<accession>A0A933IBR2</accession>
<dbReference type="PANTHER" id="PTHR38682:SF1">
    <property type="entry name" value="V-TYPE ATP SYNTHASE SUBUNIT C"/>
    <property type="match status" value="1"/>
</dbReference>
<dbReference type="InterPro" id="IPR044911">
    <property type="entry name" value="V-type_ATPase_csu/dsu_dom_3"/>
</dbReference>
<dbReference type="InterPro" id="IPR035067">
    <property type="entry name" value="V-type_ATPase_csu/dsu"/>
</dbReference>
<evidence type="ECO:0000313" key="8">
    <source>
        <dbReference type="Proteomes" id="UP000736328"/>
    </source>
</evidence>
<keyword evidence="5 6" id="KW-0066">ATP synthesis</keyword>
<comment type="caution">
    <text evidence="7">The sequence shown here is derived from an EMBL/GenBank/DDBJ whole genome shotgun (WGS) entry which is preliminary data.</text>
</comment>
<dbReference type="Pfam" id="PF01992">
    <property type="entry name" value="vATP-synt_AC39"/>
    <property type="match status" value="1"/>
</dbReference>
<dbReference type="AlphaFoldDB" id="A0A933IBR2"/>
<dbReference type="GO" id="GO:0033179">
    <property type="term" value="C:proton-transporting V-type ATPase, V0 domain"/>
    <property type="evidence" value="ECO:0007669"/>
    <property type="project" value="InterPro"/>
</dbReference>
<protein>
    <recommendedName>
        <fullName evidence="6">V-type ATP synthase subunit C</fullName>
    </recommendedName>
    <alternativeName>
        <fullName evidence="6">V-ATPase subunit C</fullName>
    </alternativeName>
</protein>
<dbReference type="SUPFAM" id="SSF103486">
    <property type="entry name" value="V-type ATP synthase subunit C"/>
    <property type="match status" value="1"/>
</dbReference>
<evidence type="ECO:0000256" key="6">
    <source>
        <dbReference type="HAMAP-Rule" id="MF_00314"/>
    </source>
</evidence>
<dbReference type="Gene3D" id="1.10.132.50">
    <property type="entry name" value="ATP synthase (C/AC39) subunit, domain 3"/>
    <property type="match status" value="1"/>
</dbReference>
<evidence type="ECO:0000256" key="3">
    <source>
        <dbReference type="ARBA" id="ARBA00022781"/>
    </source>
</evidence>
<comment type="similarity">
    <text evidence="1 6">Belongs to the V-ATPase V0D/AC39 subunit family.</text>
</comment>
<dbReference type="InterPro" id="IPR014272">
    <property type="entry name" value="ATPase_V0-cplx_csu"/>
</dbReference>
<evidence type="ECO:0000256" key="2">
    <source>
        <dbReference type="ARBA" id="ARBA00022448"/>
    </source>
</evidence>
<keyword evidence="3 6" id="KW-0375">Hydrogen ion transport</keyword>
<dbReference type="GO" id="GO:0046961">
    <property type="term" value="F:proton-transporting ATPase activity, rotational mechanism"/>
    <property type="evidence" value="ECO:0007669"/>
    <property type="project" value="InterPro"/>
</dbReference>
<dbReference type="GO" id="GO:0005524">
    <property type="term" value="F:ATP binding"/>
    <property type="evidence" value="ECO:0007669"/>
    <property type="project" value="UniProtKB-UniRule"/>
</dbReference>
<dbReference type="InterPro" id="IPR036079">
    <property type="entry name" value="ATPase_csu/dsu_sf"/>
</dbReference>
<dbReference type="GO" id="GO:0046933">
    <property type="term" value="F:proton-transporting ATP synthase activity, rotational mechanism"/>
    <property type="evidence" value="ECO:0007669"/>
    <property type="project" value="UniProtKB-UniRule"/>
</dbReference>
<dbReference type="InterPro" id="IPR002843">
    <property type="entry name" value="ATPase_V0-cplx_csu/dsu"/>
</dbReference>
<keyword evidence="2 6" id="KW-0813">Transport</keyword>
<keyword evidence="4 6" id="KW-0406">Ion transport</keyword>
<evidence type="ECO:0000313" key="7">
    <source>
        <dbReference type="EMBL" id="MBI4727515.1"/>
    </source>
</evidence>
<dbReference type="HAMAP" id="MF_00314">
    <property type="entry name" value="ATP_synth_C_arch"/>
    <property type="match status" value="1"/>
</dbReference>
<evidence type="ECO:0000256" key="5">
    <source>
        <dbReference type="ARBA" id="ARBA00023310"/>
    </source>
</evidence>
<dbReference type="PANTHER" id="PTHR38682">
    <property type="entry name" value="V-TYPE ATP SYNTHASE SUBUNIT C"/>
    <property type="match status" value="1"/>
</dbReference>
<dbReference type="EMBL" id="JACQXR010000133">
    <property type="protein sequence ID" value="MBI4727515.1"/>
    <property type="molecule type" value="Genomic_DNA"/>
</dbReference>
<reference evidence="7" key="1">
    <citation type="submission" date="2020-07" db="EMBL/GenBank/DDBJ databases">
        <title>Huge and variable diversity of episymbiotic CPR bacteria and DPANN archaea in groundwater ecosystems.</title>
        <authorList>
            <person name="He C.Y."/>
            <person name="Keren R."/>
            <person name="Whittaker M."/>
            <person name="Farag I.F."/>
            <person name="Doudna J."/>
            <person name="Cate J.H.D."/>
            <person name="Banfield J.F."/>
        </authorList>
    </citation>
    <scope>NUCLEOTIDE SEQUENCE</scope>
    <source>
        <strain evidence="7">NC_groundwater_1520_Pr4_B-0.1um_53_5</strain>
    </source>
</reference>
<dbReference type="InterPro" id="IPR050873">
    <property type="entry name" value="V-ATPase_V0D/AC39_subunit"/>
</dbReference>